<dbReference type="InterPro" id="IPR032054">
    <property type="entry name" value="Cdt1_C"/>
</dbReference>
<dbReference type="EMBL" id="CP059247">
    <property type="protein sequence ID" value="QLL31715.1"/>
    <property type="molecule type" value="Genomic_DNA"/>
</dbReference>
<dbReference type="RefSeq" id="XP_037138390.1">
    <property type="nucleotide sequence ID" value="XM_037282495.1"/>
</dbReference>
<dbReference type="Pfam" id="PF16679">
    <property type="entry name" value="CDT1_C"/>
    <property type="match status" value="1"/>
</dbReference>
<protein>
    <recommendedName>
        <fullName evidence="2">DNA replication factor Cdt1 C-terminal domain-containing protein</fullName>
    </recommendedName>
</protein>
<feature type="domain" description="DNA replication factor Cdt1 C-terminal" evidence="2">
    <location>
        <begin position="458"/>
        <end position="548"/>
    </location>
</feature>
<reference evidence="3 4" key="1">
    <citation type="submission" date="2020-06" db="EMBL/GenBank/DDBJ databases">
        <title>The yeast mating-type switching endonuclease HO is a domesticated member of an unorthodox homing genetic element family.</title>
        <authorList>
            <person name="Coughlan A.Y."/>
            <person name="Lombardi L."/>
            <person name="Braun-Galleani S."/>
            <person name="Martos A.R."/>
            <person name="Galeote V."/>
            <person name="Bigey F."/>
            <person name="Dequin S."/>
            <person name="Byrne K.P."/>
            <person name="Wolfe K.H."/>
        </authorList>
    </citation>
    <scope>NUCLEOTIDE SEQUENCE [LARGE SCALE GENOMIC DNA]</scope>
    <source>
        <strain evidence="3 4">CBS764</strain>
    </source>
</reference>
<evidence type="ECO:0000256" key="1">
    <source>
        <dbReference type="SAM" id="MobiDB-lite"/>
    </source>
</evidence>
<dbReference type="AlphaFoldDB" id="A0A7G3ZDX9"/>
<dbReference type="KEGG" id="tgb:HG536_0B05800"/>
<evidence type="ECO:0000259" key="2">
    <source>
        <dbReference type="Pfam" id="PF16679"/>
    </source>
</evidence>
<sequence>MSKGYSVPVVDLDQICDETELLPVVKRILRDNDTFLLKNYANKKALDDLLGELKEDDFPDAEEGFDANFTGVLQLTGDVLMEQYIFSTDQTLKFDRECRNETLRKVYARLFKVALFFAQICLKSVGAEVPLTETSYSAVLNRFFHGGSDTSMSIDGETFQYASFGGYRDLLPTGVLTVFPAARGIKYKPPTMGSGDSFWVAIDEPDCLLFHTGTLLAHYSGGSHSTSTIRISSESNILHLTLAPPLATVVDSSGERLADRLLRQQIVELPEVAKSYYPREAALIQLEKTIAFYKELFSTCETVLPLYAMSRSTHSAPRLGSLLPQISNMMRGKVSQQDFLKMVSLWPDCYVLQADSKGELTVKQPKLDQQQLLINKSRRLEFVERADSWLSRIRSLEDIPTDVPAWKVSKRRGSGGSEPDPNNRIRRTAAPSPRKRNYVFNSAERFNYAEKEKDSQSNLLERLRERERRSAALLSQRQRNYDQFLAVKMKQVFEILYSLPQGKPYTVTHLGTLIVDSLQDSNNPIGFEEADTILSKLQGLLNKEVTVQTADGGLKVYRWKNLNRDLLLERIDRELSSSQRLI</sequence>
<feature type="region of interest" description="Disordered" evidence="1">
    <location>
        <begin position="407"/>
        <end position="434"/>
    </location>
</feature>
<accession>A0A7G3ZDX9</accession>
<proteinExistence type="predicted"/>
<dbReference type="GeneID" id="59324834"/>
<dbReference type="Proteomes" id="UP000515788">
    <property type="component" value="Chromosome 2"/>
</dbReference>
<organism evidence="3 4">
    <name type="scientific">Torulaspora globosa</name>
    <dbReference type="NCBI Taxonomy" id="48254"/>
    <lineage>
        <taxon>Eukaryota</taxon>
        <taxon>Fungi</taxon>
        <taxon>Dikarya</taxon>
        <taxon>Ascomycota</taxon>
        <taxon>Saccharomycotina</taxon>
        <taxon>Saccharomycetes</taxon>
        <taxon>Saccharomycetales</taxon>
        <taxon>Saccharomycetaceae</taxon>
        <taxon>Torulaspora</taxon>
    </lineage>
</organism>
<gene>
    <name evidence="3" type="ORF">HG536_0B05800</name>
</gene>
<dbReference type="OrthoDB" id="4058916at2759"/>
<evidence type="ECO:0000313" key="3">
    <source>
        <dbReference type="EMBL" id="QLL31715.1"/>
    </source>
</evidence>
<name>A0A7G3ZDX9_9SACH</name>
<evidence type="ECO:0000313" key="4">
    <source>
        <dbReference type="Proteomes" id="UP000515788"/>
    </source>
</evidence>
<keyword evidence="4" id="KW-1185">Reference proteome</keyword>